<proteinExistence type="predicted"/>
<name>A0ABR9X2S3_9RHOB</name>
<dbReference type="RefSeq" id="WP_194135113.1">
    <property type="nucleotide sequence ID" value="NZ_JADFFK010000009.1"/>
</dbReference>
<accession>A0ABR9X2S3</accession>
<gene>
    <name evidence="1" type="ORF">IQ782_13200</name>
</gene>
<comment type="caution">
    <text evidence="1">The sequence shown here is derived from an EMBL/GenBank/DDBJ whole genome shotgun (WGS) entry which is preliminary data.</text>
</comment>
<dbReference type="Proteomes" id="UP000607796">
    <property type="component" value="Unassembled WGS sequence"/>
</dbReference>
<dbReference type="EMBL" id="JADFFK010000009">
    <property type="protein sequence ID" value="MBE9637805.1"/>
    <property type="molecule type" value="Genomic_DNA"/>
</dbReference>
<protein>
    <submittedName>
        <fullName evidence="1">Uncharacterized protein</fullName>
    </submittedName>
</protein>
<dbReference type="SUPFAM" id="SSF54593">
    <property type="entry name" value="Glyoxalase/Bleomycin resistance protein/Dihydroxybiphenyl dioxygenase"/>
    <property type="match status" value="1"/>
</dbReference>
<organism evidence="1 2">
    <name type="scientific">Salipiger mangrovisoli</name>
    <dbReference type="NCBI Taxonomy" id="2865933"/>
    <lineage>
        <taxon>Bacteria</taxon>
        <taxon>Pseudomonadati</taxon>
        <taxon>Pseudomonadota</taxon>
        <taxon>Alphaproteobacteria</taxon>
        <taxon>Rhodobacterales</taxon>
        <taxon>Roseobacteraceae</taxon>
        <taxon>Salipiger</taxon>
    </lineage>
</organism>
<reference evidence="1 2" key="1">
    <citation type="journal article" date="2021" name="Int. J. Syst. Evol. Microbiol.">
        <title>Salipiger mangrovisoli sp. nov., isolated from mangrove soil and the proposal for the reclassification of Paraphaeobacter pallidus as Salipiger pallidus comb. nov.</title>
        <authorList>
            <person name="Du J."/>
            <person name="Liu Y."/>
            <person name="Pei T."/>
            <person name="Deng M.R."/>
            <person name="Zhu H."/>
        </authorList>
    </citation>
    <scope>NUCLEOTIDE SEQUENCE [LARGE SCALE GENOMIC DNA]</scope>
    <source>
        <strain evidence="1 2">6D45A</strain>
    </source>
</reference>
<evidence type="ECO:0000313" key="1">
    <source>
        <dbReference type="EMBL" id="MBE9637805.1"/>
    </source>
</evidence>
<sequence>MSTRASKLDNTIFAGHLLSGPYERVFLAPGQEGRYIRNYIDFYDGIVEYDFRIAEYFNLRVVGLQSVLGHVSLVVIEPENFEKLPAFIRDTQMMYVVDSIEAVYEIARAKGIPILQPRTENIMGAQGRLELAPGYITELAEATNTALFDPKVESMGLPASQA</sequence>
<evidence type="ECO:0000313" key="2">
    <source>
        <dbReference type="Proteomes" id="UP000607796"/>
    </source>
</evidence>
<dbReference type="InterPro" id="IPR029068">
    <property type="entry name" value="Glyas_Bleomycin-R_OHBP_Dase"/>
</dbReference>
<keyword evidence="2" id="KW-1185">Reference proteome</keyword>